<name>C3XUZ6_BRAFL</name>
<reference evidence="1" key="1">
    <citation type="journal article" date="2008" name="Nature">
        <title>The amphioxus genome and the evolution of the chordate karyotype.</title>
        <authorList>
            <consortium name="US DOE Joint Genome Institute (JGI-PGF)"/>
            <person name="Putnam N.H."/>
            <person name="Butts T."/>
            <person name="Ferrier D.E.K."/>
            <person name="Furlong R.F."/>
            <person name="Hellsten U."/>
            <person name="Kawashima T."/>
            <person name="Robinson-Rechavi M."/>
            <person name="Shoguchi E."/>
            <person name="Terry A."/>
            <person name="Yu J.-K."/>
            <person name="Benito-Gutierrez E.L."/>
            <person name="Dubchak I."/>
            <person name="Garcia-Fernandez J."/>
            <person name="Gibson-Brown J.J."/>
            <person name="Grigoriev I.V."/>
            <person name="Horton A.C."/>
            <person name="de Jong P.J."/>
            <person name="Jurka J."/>
            <person name="Kapitonov V.V."/>
            <person name="Kohara Y."/>
            <person name="Kuroki Y."/>
            <person name="Lindquist E."/>
            <person name="Lucas S."/>
            <person name="Osoegawa K."/>
            <person name="Pennacchio L.A."/>
            <person name="Salamov A.A."/>
            <person name="Satou Y."/>
            <person name="Sauka-Spengler T."/>
            <person name="Schmutz J."/>
            <person name="Shin-I T."/>
            <person name="Toyoda A."/>
            <person name="Bronner-Fraser M."/>
            <person name="Fujiyama A."/>
            <person name="Holland L.Z."/>
            <person name="Holland P.W.H."/>
            <person name="Satoh N."/>
            <person name="Rokhsar D.S."/>
        </authorList>
    </citation>
    <scope>NUCLEOTIDE SEQUENCE [LARGE SCALE GENOMIC DNA]</scope>
    <source>
        <strain evidence="1">S238N-H82</strain>
        <tissue evidence="1">Testes</tissue>
    </source>
</reference>
<sequence length="232" mass="25229">MYMPEGATCHLSVNAATRERVSPVILYGPSVTFPRGTHLSSLGESCHPGASVTSDTGRQASGLKVMRGEIWFQSDGEIWDMSSLRDGVEVSALLVSSGCLLTRPADTTASPRYRPGLISEVFLRGVCFPWDVARSAVHREGPRQARRAGSHRLLPVDPTRRGARLFFYVAGWRCVVGRKGARMLAGGERLVPGGSAAVWPGMLNRFTYRLIMISPVLMAAILVDSCRQGQDL</sequence>
<proteinExistence type="predicted"/>
<dbReference type="EMBL" id="GG666468">
    <property type="protein sequence ID" value="EEN67922.1"/>
    <property type="molecule type" value="Genomic_DNA"/>
</dbReference>
<gene>
    <name evidence="1" type="ORF">BRAFLDRAFT_106509</name>
</gene>
<organism>
    <name type="scientific">Branchiostoma floridae</name>
    <name type="common">Florida lancelet</name>
    <name type="synonym">Amphioxus</name>
    <dbReference type="NCBI Taxonomy" id="7739"/>
    <lineage>
        <taxon>Eukaryota</taxon>
        <taxon>Metazoa</taxon>
        <taxon>Chordata</taxon>
        <taxon>Cephalochordata</taxon>
        <taxon>Leptocardii</taxon>
        <taxon>Amphioxiformes</taxon>
        <taxon>Branchiostomatidae</taxon>
        <taxon>Branchiostoma</taxon>
    </lineage>
</organism>
<accession>C3XUZ6</accession>
<evidence type="ECO:0000313" key="1">
    <source>
        <dbReference type="EMBL" id="EEN67922.1"/>
    </source>
</evidence>
<dbReference type="AlphaFoldDB" id="C3XUZ6"/>
<protein>
    <submittedName>
        <fullName evidence="1">Uncharacterized protein</fullName>
    </submittedName>
</protein>
<dbReference type="InParanoid" id="C3XUZ6"/>